<keyword evidence="3" id="KW-1185">Reference proteome</keyword>
<feature type="region of interest" description="Disordered" evidence="1">
    <location>
        <begin position="79"/>
        <end position="119"/>
    </location>
</feature>
<sequence>MAGETAEKKWNTDSTLECPQCHEIVTVGFGGEENLKIHKKSNKCKATIAKRAAEEEKKKPRTGKGTLFSLGIQKLVGTAKSKSVPRKKQAGVLHSPSTPLRPAMPTLTSAGPSSYKTVL</sequence>
<dbReference type="GeneID" id="19204295"/>
<protein>
    <submittedName>
        <fullName evidence="2">Uncharacterized protein</fullName>
    </submittedName>
</protein>
<dbReference type="RefSeq" id="XP_007775746.1">
    <property type="nucleotide sequence ID" value="XM_007777556.1"/>
</dbReference>
<name>R7SDS2_CONPW</name>
<evidence type="ECO:0000256" key="1">
    <source>
        <dbReference type="SAM" id="MobiDB-lite"/>
    </source>
</evidence>
<dbReference type="AlphaFoldDB" id="R7SDS2"/>
<proteinExistence type="predicted"/>
<dbReference type="KEGG" id="cput:CONPUDRAFT_160412"/>
<gene>
    <name evidence="2" type="ORF">CONPUDRAFT_160412</name>
</gene>
<feature type="compositionally biased region" description="Polar residues" evidence="1">
    <location>
        <begin position="106"/>
        <end position="119"/>
    </location>
</feature>
<accession>R7SDS2</accession>
<organism evidence="2 3">
    <name type="scientific">Coniophora puteana (strain RWD-64-598)</name>
    <name type="common">Brown rot fungus</name>
    <dbReference type="NCBI Taxonomy" id="741705"/>
    <lineage>
        <taxon>Eukaryota</taxon>
        <taxon>Fungi</taxon>
        <taxon>Dikarya</taxon>
        <taxon>Basidiomycota</taxon>
        <taxon>Agaricomycotina</taxon>
        <taxon>Agaricomycetes</taxon>
        <taxon>Agaricomycetidae</taxon>
        <taxon>Boletales</taxon>
        <taxon>Coniophorineae</taxon>
        <taxon>Coniophoraceae</taxon>
        <taxon>Coniophora</taxon>
    </lineage>
</organism>
<reference evidence="3" key="1">
    <citation type="journal article" date="2012" name="Science">
        <title>The Paleozoic origin of enzymatic lignin decomposition reconstructed from 31 fungal genomes.</title>
        <authorList>
            <person name="Floudas D."/>
            <person name="Binder M."/>
            <person name="Riley R."/>
            <person name="Barry K."/>
            <person name="Blanchette R.A."/>
            <person name="Henrissat B."/>
            <person name="Martinez A.T."/>
            <person name="Otillar R."/>
            <person name="Spatafora J.W."/>
            <person name="Yadav J.S."/>
            <person name="Aerts A."/>
            <person name="Benoit I."/>
            <person name="Boyd A."/>
            <person name="Carlson A."/>
            <person name="Copeland A."/>
            <person name="Coutinho P.M."/>
            <person name="de Vries R.P."/>
            <person name="Ferreira P."/>
            <person name="Findley K."/>
            <person name="Foster B."/>
            <person name="Gaskell J."/>
            <person name="Glotzer D."/>
            <person name="Gorecki P."/>
            <person name="Heitman J."/>
            <person name="Hesse C."/>
            <person name="Hori C."/>
            <person name="Igarashi K."/>
            <person name="Jurgens J.A."/>
            <person name="Kallen N."/>
            <person name="Kersten P."/>
            <person name="Kohler A."/>
            <person name="Kuees U."/>
            <person name="Kumar T.K.A."/>
            <person name="Kuo A."/>
            <person name="LaButti K."/>
            <person name="Larrondo L.F."/>
            <person name="Lindquist E."/>
            <person name="Ling A."/>
            <person name="Lombard V."/>
            <person name="Lucas S."/>
            <person name="Lundell T."/>
            <person name="Martin R."/>
            <person name="McLaughlin D.J."/>
            <person name="Morgenstern I."/>
            <person name="Morin E."/>
            <person name="Murat C."/>
            <person name="Nagy L.G."/>
            <person name="Nolan M."/>
            <person name="Ohm R.A."/>
            <person name="Patyshakuliyeva A."/>
            <person name="Rokas A."/>
            <person name="Ruiz-Duenas F.J."/>
            <person name="Sabat G."/>
            <person name="Salamov A."/>
            <person name="Samejima M."/>
            <person name="Schmutz J."/>
            <person name="Slot J.C."/>
            <person name="St John F."/>
            <person name="Stenlid J."/>
            <person name="Sun H."/>
            <person name="Sun S."/>
            <person name="Syed K."/>
            <person name="Tsang A."/>
            <person name="Wiebenga A."/>
            <person name="Young D."/>
            <person name="Pisabarro A."/>
            <person name="Eastwood D.C."/>
            <person name="Martin F."/>
            <person name="Cullen D."/>
            <person name="Grigoriev I.V."/>
            <person name="Hibbett D.S."/>
        </authorList>
    </citation>
    <scope>NUCLEOTIDE SEQUENCE [LARGE SCALE GENOMIC DNA]</scope>
    <source>
        <strain evidence="3">RWD-64-598 SS2</strain>
    </source>
</reference>
<evidence type="ECO:0000313" key="3">
    <source>
        <dbReference type="Proteomes" id="UP000053558"/>
    </source>
</evidence>
<dbReference type="Proteomes" id="UP000053558">
    <property type="component" value="Unassembled WGS sequence"/>
</dbReference>
<dbReference type="EMBL" id="JH711595">
    <property type="protein sequence ID" value="EIW74025.1"/>
    <property type="molecule type" value="Genomic_DNA"/>
</dbReference>
<evidence type="ECO:0000313" key="2">
    <source>
        <dbReference type="EMBL" id="EIW74025.1"/>
    </source>
</evidence>